<keyword evidence="3" id="KW-0489">Methyltransferase</keyword>
<dbReference type="GO" id="GO:0008168">
    <property type="term" value="F:methyltransferase activity"/>
    <property type="evidence" value="ECO:0007669"/>
    <property type="project" value="UniProtKB-KW"/>
</dbReference>
<feature type="domain" description="Methyltransferase putative zinc binding" evidence="1">
    <location>
        <begin position="10"/>
        <end position="71"/>
    </location>
</feature>
<reference evidence="3 4" key="1">
    <citation type="submission" date="2019-03" db="EMBL/GenBank/DDBJ databases">
        <title>Draft genome sequences of novel Actinobacteria.</title>
        <authorList>
            <person name="Sahin N."/>
            <person name="Ay H."/>
            <person name="Saygin H."/>
        </authorList>
    </citation>
    <scope>NUCLEOTIDE SEQUENCE [LARGE SCALE GENOMIC DNA]</scope>
    <source>
        <strain evidence="3 4">DSM 41900</strain>
    </source>
</reference>
<evidence type="ECO:0000313" key="3">
    <source>
        <dbReference type="EMBL" id="TDC69114.1"/>
    </source>
</evidence>
<sequence length="417" mass="46182">MLNYTKISGCRVCGNQELRTILDLGVQALTGVFPRATDEEDLVAPLELVKCVPPGCGLVQLRHDVDLSVMYGERYGYRSSIRPFMINHLRGKVADVTSLVPVAAGDLVLDIGSNDATLLRQYEVDGLQLVGCDPSAEKFRERYPEGAELIVDFFSADAFRARLGERRARIVTSIAMFYDLPDPIAFMRDVRSVLADDGVWMIEHSYLPTMLETNCYDNICQEHLEFYALAQLEYMAERAGLKVVSARITDVYGGSLCTVLARDTSDFPVDEAGLDELRAREAELQLDTMVPFEAFAARIEKHRTELRAFLDASKAAGLTTLGYGASTKGNVLLQYCGITADDLPCIGEVNAEKDGCLTPGTRIPIVSEEAAKEQKPDQLLVLPWIFRDGFIEREQEFLAGGGKLVFPLPELEIYDGK</sequence>
<evidence type="ECO:0000313" key="4">
    <source>
        <dbReference type="Proteomes" id="UP000295345"/>
    </source>
</evidence>
<proteinExistence type="predicted"/>
<dbReference type="InterPro" id="IPR013630">
    <property type="entry name" value="Methyltransf_Zn-bd_dom_put"/>
</dbReference>
<dbReference type="Gene3D" id="6.10.250.3100">
    <property type="match status" value="1"/>
</dbReference>
<feature type="domain" description="C-methyltransferase" evidence="2">
    <location>
        <begin position="251"/>
        <end position="409"/>
    </location>
</feature>
<comment type="caution">
    <text evidence="3">The sequence shown here is derived from an EMBL/GenBank/DDBJ whole genome shotgun (WGS) entry which is preliminary data.</text>
</comment>
<protein>
    <submittedName>
        <fullName evidence="3">Class I SAM-dependent methyltransferase</fullName>
    </submittedName>
</protein>
<keyword evidence="4" id="KW-1185">Reference proteome</keyword>
<dbReference type="InterPro" id="IPR013691">
    <property type="entry name" value="MeTrfase_14"/>
</dbReference>
<dbReference type="AlphaFoldDB" id="A0A4R4T1K8"/>
<name>A0A4R4T1K8_9ACTN</name>
<dbReference type="InterPro" id="IPR029063">
    <property type="entry name" value="SAM-dependent_MTases_sf"/>
</dbReference>
<organism evidence="3 4">
    <name type="scientific">Streptomyces hainanensis</name>
    <dbReference type="NCBI Taxonomy" id="402648"/>
    <lineage>
        <taxon>Bacteria</taxon>
        <taxon>Bacillati</taxon>
        <taxon>Actinomycetota</taxon>
        <taxon>Actinomycetes</taxon>
        <taxon>Kitasatosporales</taxon>
        <taxon>Streptomycetaceae</taxon>
        <taxon>Streptomyces</taxon>
    </lineage>
</organism>
<dbReference type="EMBL" id="SMKI01000349">
    <property type="protein sequence ID" value="TDC69114.1"/>
    <property type="molecule type" value="Genomic_DNA"/>
</dbReference>
<dbReference type="OrthoDB" id="9815644at2"/>
<evidence type="ECO:0000259" key="1">
    <source>
        <dbReference type="Pfam" id="PF08421"/>
    </source>
</evidence>
<dbReference type="Pfam" id="PF13489">
    <property type="entry name" value="Methyltransf_23"/>
    <property type="match status" value="1"/>
</dbReference>
<keyword evidence="3" id="KW-0808">Transferase</keyword>
<dbReference type="Gene3D" id="3.40.50.720">
    <property type="entry name" value="NAD(P)-binding Rossmann-like Domain"/>
    <property type="match status" value="1"/>
</dbReference>
<dbReference type="RefSeq" id="WP_132820667.1">
    <property type="nucleotide sequence ID" value="NZ_SMKI01000349.1"/>
</dbReference>
<dbReference type="SUPFAM" id="SSF53335">
    <property type="entry name" value="S-adenosyl-L-methionine-dependent methyltransferases"/>
    <property type="match status" value="1"/>
</dbReference>
<dbReference type="Gene3D" id="3.40.50.150">
    <property type="entry name" value="Vaccinia Virus protein VP39"/>
    <property type="match status" value="1"/>
</dbReference>
<dbReference type="Proteomes" id="UP000295345">
    <property type="component" value="Unassembled WGS sequence"/>
</dbReference>
<dbReference type="GO" id="GO:0032259">
    <property type="term" value="P:methylation"/>
    <property type="evidence" value="ECO:0007669"/>
    <property type="project" value="UniProtKB-KW"/>
</dbReference>
<dbReference type="Gene3D" id="6.20.50.110">
    <property type="entry name" value="Methyltransferase, zinc-binding domain"/>
    <property type="match status" value="1"/>
</dbReference>
<accession>A0A4R4T1K8</accession>
<evidence type="ECO:0000259" key="2">
    <source>
        <dbReference type="Pfam" id="PF08484"/>
    </source>
</evidence>
<dbReference type="InterPro" id="IPR038576">
    <property type="entry name" value="Methyltransf_Zn-bd_dom_put_sf"/>
</dbReference>
<dbReference type="Pfam" id="PF08421">
    <property type="entry name" value="Methyltransf_13"/>
    <property type="match status" value="1"/>
</dbReference>
<gene>
    <name evidence="3" type="ORF">E1283_26445</name>
</gene>
<dbReference type="Pfam" id="PF08484">
    <property type="entry name" value="Methyltransf_14"/>
    <property type="match status" value="1"/>
</dbReference>